<comment type="subcellular location">
    <subcellularLocation>
        <location evidence="7">Membrane</location>
        <topology evidence="7">Single-pass type II membrane protein</topology>
    </subcellularLocation>
</comment>
<comment type="similarity">
    <text evidence="7">Belongs to the methyltransferase superfamily.</text>
</comment>
<evidence type="ECO:0000256" key="1">
    <source>
        <dbReference type="ARBA" id="ARBA00022603"/>
    </source>
</evidence>
<proteinExistence type="inferred from homology"/>
<dbReference type="EMBL" id="CACVBM020001538">
    <property type="protein sequence ID" value="CAA7053502.1"/>
    <property type="molecule type" value="Genomic_DNA"/>
</dbReference>
<keyword evidence="8" id="KW-0175">Coiled coil</keyword>
<name>A0A6D2KNH5_9BRAS</name>
<feature type="region of interest" description="Disordered" evidence="9">
    <location>
        <begin position="424"/>
        <end position="471"/>
    </location>
</feature>
<dbReference type="EC" id="2.1.1.-" evidence="7"/>
<keyword evidence="2 7" id="KW-0808">Transferase</keyword>
<keyword evidence="5" id="KW-0472">Membrane</keyword>
<keyword evidence="6 7" id="KW-0325">Glycoprotein</keyword>
<accession>A0A6D2KNH5</accession>
<keyword evidence="1 7" id="KW-0489">Methyltransferase</keyword>
<dbReference type="PANTHER" id="PTHR10108">
    <property type="entry name" value="SAM-DEPENDENT METHYLTRANSFERASE"/>
    <property type="match status" value="1"/>
</dbReference>
<evidence type="ECO:0000256" key="4">
    <source>
        <dbReference type="ARBA" id="ARBA00022989"/>
    </source>
</evidence>
<dbReference type="GO" id="GO:0008168">
    <property type="term" value="F:methyltransferase activity"/>
    <property type="evidence" value="ECO:0007669"/>
    <property type="project" value="UniProtKB-UniRule"/>
</dbReference>
<evidence type="ECO:0000256" key="5">
    <source>
        <dbReference type="ARBA" id="ARBA00023136"/>
    </source>
</evidence>
<evidence type="ECO:0000256" key="6">
    <source>
        <dbReference type="ARBA" id="ARBA00023180"/>
    </source>
</evidence>
<keyword evidence="12" id="KW-1185">Reference proteome</keyword>
<evidence type="ECO:0000256" key="3">
    <source>
        <dbReference type="ARBA" id="ARBA00022692"/>
    </source>
</evidence>
<dbReference type="PANTHER" id="PTHR10108:SF887">
    <property type="entry name" value="METHYLTRANSFERASE PMT22-RELATED"/>
    <property type="match status" value="1"/>
</dbReference>
<reference evidence="11" key="1">
    <citation type="submission" date="2020-01" db="EMBL/GenBank/DDBJ databases">
        <authorList>
            <person name="Mishra B."/>
        </authorList>
    </citation>
    <scope>NUCLEOTIDE SEQUENCE [LARGE SCALE GENOMIC DNA]</scope>
</reference>
<keyword evidence="7" id="KW-0735">Signal-anchor</keyword>
<dbReference type="OrthoDB" id="1749511at2759"/>
<dbReference type="GO" id="GO:0004190">
    <property type="term" value="F:aspartic-type endopeptidase activity"/>
    <property type="evidence" value="ECO:0007669"/>
    <property type="project" value="InterPro"/>
</dbReference>
<dbReference type="InterPro" id="IPR001969">
    <property type="entry name" value="Aspartic_peptidase_AS"/>
</dbReference>
<organism evidence="11 12">
    <name type="scientific">Microthlaspi erraticum</name>
    <dbReference type="NCBI Taxonomy" id="1685480"/>
    <lineage>
        <taxon>Eukaryota</taxon>
        <taxon>Viridiplantae</taxon>
        <taxon>Streptophyta</taxon>
        <taxon>Embryophyta</taxon>
        <taxon>Tracheophyta</taxon>
        <taxon>Spermatophyta</taxon>
        <taxon>Magnoliopsida</taxon>
        <taxon>eudicotyledons</taxon>
        <taxon>Gunneridae</taxon>
        <taxon>Pentapetalae</taxon>
        <taxon>rosids</taxon>
        <taxon>malvids</taxon>
        <taxon>Brassicales</taxon>
        <taxon>Brassicaceae</taxon>
        <taxon>Coluteocarpeae</taxon>
        <taxon>Microthlaspi</taxon>
    </lineage>
</organism>
<sequence>MSIDSVIRTQQHKSEKFKTRAKLFAVNFRENFTSIKSTGRSNRKCPSRWPERLTKQSSEESYREDTRIWSGTVSEIYLNGLGINWTRIHNVMDMNAGYGGFAAALINRPLWVMNVVPVKCEDKLSMIFDRERSFGTDVFMAPKTEVMKAVEALQRDVERIEVLEKSIEEMRQQMGKLSVLDRLERHLDEVDRSKQKAEEIVIGSVKLSSTGKQREEDDPGSATVVDQNVSSLLHTTTEVVTAKLEGDTVVTVSGEPAKKDRNEPLTRKIEIPVFDGENAESWVLRVEQYFEMGDFSEEEKLRAVRMCFDEDALLWYRWERERNPFVSWDQLKRRVLVQFSDDFKSSAGEQLMTLRQDGSVKDYCKEFIAIATNAPGLAEDVLEMAFRIGLNPRILAGMKMLNPRGLEKMMSAARRVEEWDEAEDFRSGPLRGGAEKWSRNSSGRFAAANPKPSSHPGQGGKAPPHNRLKPPFRRLTPAELAKWKAEGLCFKCDEKFVYPHQCAKRELMVLLVLEDGSEELLTCDWEEDPALEMMEIAELSLNSIAGISSPHTIKLIGTIEGEPVVVMIDSGTSHNFVSESMLGRLGLVPETIGGYGVRTGGGITVKGKGVCRNVKLEMQGCRVITSLLPLSLGTADVILGCQWLETLGDT</sequence>
<evidence type="ECO:0000313" key="11">
    <source>
        <dbReference type="EMBL" id="CAA7053502.1"/>
    </source>
</evidence>
<dbReference type="GO" id="GO:0016020">
    <property type="term" value="C:membrane"/>
    <property type="evidence" value="ECO:0007669"/>
    <property type="project" value="UniProtKB-SubCell"/>
</dbReference>
<dbReference type="Pfam" id="PF03732">
    <property type="entry name" value="Retrotrans_gag"/>
    <property type="match status" value="1"/>
</dbReference>
<evidence type="ECO:0000313" key="12">
    <source>
        <dbReference type="Proteomes" id="UP000467841"/>
    </source>
</evidence>
<dbReference type="AlphaFoldDB" id="A0A6D2KNH5"/>
<evidence type="ECO:0000259" key="10">
    <source>
        <dbReference type="Pfam" id="PF03732"/>
    </source>
</evidence>
<dbReference type="PROSITE" id="PS00141">
    <property type="entry name" value="ASP_PROTEASE"/>
    <property type="match status" value="1"/>
</dbReference>
<evidence type="ECO:0000256" key="2">
    <source>
        <dbReference type="ARBA" id="ARBA00022679"/>
    </source>
</evidence>
<feature type="coiled-coil region" evidence="8">
    <location>
        <begin position="150"/>
        <end position="200"/>
    </location>
</feature>
<dbReference type="Proteomes" id="UP000467841">
    <property type="component" value="Unassembled WGS sequence"/>
</dbReference>
<evidence type="ECO:0000256" key="9">
    <source>
        <dbReference type="SAM" id="MobiDB-lite"/>
    </source>
</evidence>
<protein>
    <recommendedName>
        <fullName evidence="7">Methyltransferase</fullName>
        <ecNumber evidence="7">2.1.1.-</ecNumber>
    </recommendedName>
</protein>
<evidence type="ECO:0000256" key="7">
    <source>
        <dbReference type="RuleBase" id="RU366043"/>
    </source>
</evidence>
<dbReference type="Gene3D" id="2.40.70.10">
    <property type="entry name" value="Acid Proteases"/>
    <property type="match status" value="1"/>
</dbReference>
<comment type="caution">
    <text evidence="11">The sequence shown here is derived from an EMBL/GenBank/DDBJ whole genome shotgun (WGS) entry which is preliminary data.</text>
</comment>
<feature type="domain" description="Retrotransposon gag" evidence="10">
    <location>
        <begin position="304"/>
        <end position="392"/>
    </location>
</feature>
<keyword evidence="3" id="KW-0812">Transmembrane</keyword>
<dbReference type="SUPFAM" id="SSF50630">
    <property type="entry name" value="Acid proteases"/>
    <property type="match status" value="1"/>
</dbReference>
<dbReference type="GO" id="GO:0005768">
    <property type="term" value="C:endosome"/>
    <property type="evidence" value="ECO:0007669"/>
    <property type="project" value="TreeGrafter"/>
</dbReference>
<dbReference type="GO" id="GO:0006508">
    <property type="term" value="P:proteolysis"/>
    <property type="evidence" value="ECO:0007669"/>
    <property type="project" value="InterPro"/>
</dbReference>
<dbReference type="InterPro" id="IPR021109">
    <property type="entry name" value="Peptidase_aspartic_dom_sf"/>
</dbReference>
<dbReference type="GO" id="GO:0032259">
    <property type="term" value="P:methylation"/>
    <property type="evidence" value="ECO:0007669"/>
    <property type="project" value="UniProtKB-KW"/>
</dbReference>
<evidence type="ECO:0000256" key="8">
    <source>
        <dbReference type="SAM" id="Coils"/>
    </source>
</evidence>
<dbReference type="InterPro" id="IPR005162">
    <property type="entry name" value="Retrotrans_gag_dom"/>
</dbReference>
<dbReference type="CDD" id="cd00303">
    <property type="entry name" value="retropepsin_like"/>
    <property type="match status" value="1"/>
</dbReference>
<dbReference type="Pfam" id="PF08284">
    <property type="entry name" value="RVP_2"/>
    <property type="match status" value="1"/>
</dbReference>
<keyword evidence="4" id="KW-1133">Transmembrane helix</keyword>
<dbReference type="GO" id="GO:0005802">
    <property type="term" value="C:trans-Golgi network"/>
    <property type="evidence" value="ECO:0007669"/>
    <property type="project" value="TreeGrafter"/>
</dbReference>
<dbReference type="Pfam" id="PF03141">
    <property type="entry name" value="Methyltransf_29"/>
    <property type="match status" value="1"/>
</dbReference>
<dbReference type="InterPro" id="IPR004159">
    <property type="entry name" value="Put_SAM_MeTrfase"/>
</dbReference>
<gene>
    <name evidence="11" type="ORF">MERR_LOCUS40738</name>
</gene>